<dbReference type="InterPro" id="IPR027815">
    <property type="entry name" value="CSC1/OSCA1-like_cyt"/>
</dbReference>
<proteinExistence type="inferred from homology"/>
<protein>
    <recommendedName>
        <fullName evidence="13">CSC1-like protein</fullName>
    </recommendedName>
</protein>
<feature type="domain" description="CSC1/OSCA1-like 7TM region" evidence="8">
    <location>
        <begin position="364"/>
        <end position="630"/>
    </location>
</feature>
<keyword evidence="6 7" id="KW-0472">Membrane</keyword>
<feature type="transmembrane region" description="Helical" evidence="7">
    <location>
        <begin position="88"/>
        <end position="111"/>
    </location>
</feature>
<feature type="transmembrane region" description="Helical" evidence="7">
    <location>
        <begin position="611"/>
        <end position="632"/>
    </location>
</feature>
<evidence type="ECO:0008006" key="13">
    <source>
        <dbReference type="Google" id="ProtNLM"/>
    </source>
</evidence>
<feature type="transmembrane region" description="Helical" evidence="7">
    <location>
        <begin position="416"/>
        <end position="436"/>
    </location>
</feature>
<reference evidence="11 12" key="1">
    <citation type="submission" date="2024-02" db="EMBL/GenBank/DDBJ databases">
        <authorList>
            <consortium name="ELIXIR-Norway"/>
            <consortium name="Elixir Norway"/>
        </authorList>
    </citation>
    <scope>NUCLEOTIDE SEQUENCE [LARGE SCALE GENOMIC DNA]</scope>
</reference>
<keyword evidence="5 7" id="KW-1133">Transmembrane helix</keyword>
<evidence type="ECO:0000256" key="2">
    <source>
        <dbReference type="ARBA" id="ARBA00007779"/>
    </source>
</evidence>
<feature type="transmembrane region" description="Helical" evidence="7">
    <location>
        <begin position="503"/>
        <end position="529"/>
    </location>
</feature>
<comment type="similarity">
    <text evidence="2">Belongs to the CSC1 (TC 1.A.17) family.</text>
</comment>
<evidence type="ECO:0000313" key="12">
    <source>
        <dbReference type="Proteomes" id="UP001497512"/>
    </source>
</evidence>
<dbReference type="Pfam" id="PF02714">
    <property type="entry name" value="RSN1_7TM"/>
    <property type="match status" value="1"/>
</dbReference>
<evidence type="ECO:0000259" key="8">
    <source>
        <dbReference type="Pfam" id="PF02714"/>
    </source>
</evidence>
<dbReference type="InterPro" id="IPR045122">
    <property type="entry name" value="Csc1-like"/>
</dbReference>
<evidence type="ECO:0000256" key="5">
    <source>
        <dbReference type="ARBA" id="ARBA00022989"/>
    </source>
</evidence>
<evidence type="ECO:0000259" key="9">
    <source>
        <dbReference type="Pfam" id="PF13967"/>
    </source>
</evidence>
<evidence type="ECO:0000256" key="1">
    <source>
        <dbReference type="ARBA" id="ARBA00004141"/>
    </source>
</evidence>
<accession>A0ABP0TBX0</accession>
<gene>
    <name evidence="11" type="ORF">CSSPTR1EN2_LOCUS1665</name>
</gene>
<keyword evidence="3" id="KW-0813">Transport</keyword>
<feature type="domain" description="CSC1/OSCA1-like cytosolic" evidence="10">
    <location>
        <begin position="189"/>
        <end position="349"/>
    </location>
</feature>
<dbReference type="Pfam" id="PF13967">
    <property type="entry name" value="RSN1_TM"/>
    <property type="match status" value="1"/>
</dbReference>
<evidence type="ECO:0000256" key="7">
    <source>
        <dbReference type="SAM" id="Phobius"/>
    </source>
</evidence>
<dbReference type="InterPro" id="IPR003864">
    <property type="entry name" value="CSC1/OSCA1-like_7TM"/>
</dbReference>
<evidence type="ECO:0000259" key="10">
    <source>
        <dbReference type="Pfam" id="PF14703"/>
    </source>
</evidence>
<evidence type="ECO:0000256" key="4">
    <source>
        <dbReference type="ARBA" id="ARBA00022692"/>
    </source>
</evidence>
<evidence type="ECO:0000313" key="11">
    <source>
        <dbReference type="EMBL" id="CAK9191987.1"/>
    </source>
</evidence>
<evidence type="ECO:0000256" key="3">
    <source>
        <dbReference type="ARBA" id="ARBA00022448"/>
    </source>
</evidence>
<sequence>MEIADLATSAGINLALAVLFFVLYSVFRKQPGNAGVYFTRHMLREKEKEVKKQPFSFEALVPSAGWVKKSWDPTEDDILHSSGLDAVVFLRIFIFGLRFFSICVLVGFGVLTPLNFTDNYLSRNPDEKYGTLEKLTILNISFGSKRLWVHFGVLYFISISAYVLLYVEYKHITNMRQEYLSSVMPQPDQFSVLVRSIPPPESEDQSYSDNVDYFFRRFHPMAYLSHQMVYHSSLIQSLRKEMDSLKLKILSLKQKAASQRRPCRAGFCGLYGPLVDPVELHTQKMEDVYHQIRELQTSFRNKQSEVPTAFVTFKTRWEAATTAQTQQSSNPMTWATEWAPEPRDVDWSNLEIPYSQLFFRLILAGVLAALITIFYIPLTGSAVALANLDSLKRYLPDVIVDALLKIPGLKSVIQGYLPALVLSAILYFVPYFMLYLSQLEGYASVSHQERKAAGKFFNLLAGNVFLVTVLGGSLVSIIETFAVEPKLIPRRLAEAIPSQAEFFITYVLTSWTGFPLEILQTGTLVLNFLKRHTVERKQQPLLDTVQSLPYYRTIPSILFFILLGLVYSIVNPLLLPFLLIYFILGYIVFRNQVLFVYEPAYETGGQFWPEVHTRIISCLILMQVLFIGLFSLKGLSRASLACIPLPILTLLFHAHCRQRFQPTFKNFNLESTMKKDMEDEASGRKEQVLNEIQTAYLHPALHDITLDVEHNSNTERLLPASSAFDDTLPV</sequence>
<dbReference type="PANTHER" id="PTHR13018">
    <property type="entry name" value="PROBABLE MEMBRANE PROTEIN DUF221-RELATED"/>
    <property type="match status" value="1"/>
</dbReference>
<dbReference type="EMBL" id="OZ019893">
    <property type="protein sequence ID" value="CAK9191987.1"/>
    <property type="molecule type" value="Genomic_DNA"/>
</dbReference>
<organism evidence="11 12">
    <name type="scientific">Sphagnum troendelagicum</name>
    <dbReference type="NCBI Taxonomy" id="128251"/>
    <lineage>
        <taxon>Eukaryota</taxon>
        <taxon>Viridiplantae</taxon>
        <taxon>Streptophyta</taxon>
        <taxon>Embryophyta</taxon>
        <taxon>Bryophyta</taxon>
        <taxon>Sphagnophytina</taxon>
        <taxon>Sphagnopsida</taxon>
        <taxon>Sphagnales</taxon>
        <taxon>Sphagnaceae</taxon>
        <taxon>Sphagnum</taxon>
    </lineage>
</organism>
<dbReference type="PANTHER" id="PTHR13018:SF141">
    <property type="entry name" value="OS01G0950900 PROTEIN"/>
    <property type="match status" value="1"/>
</dbReference>
<feature type="transmembrane region" description="Helical" evidence="7">
    <location>
        <begin position="6"/>
        <end position="27"/>
    </location>
</feature>
<dbReference type="Proteomes" id="UP001497512">
    <property type="component" value="Chromosome 1"/>
</dbReference>
<feature type="transmembrane region" description="Helical" evidence="7">
    <location>
        <begin position="357"/>
        <end position="378"/>
    </location>
</feature>
<feature type="transmembrane region" description="Helical" evidence="7">
    <location>
        <begin position="147"/>
        <end position="167"/>
    </location>
</feature>
<dbReference type="Pfam" id="PF14703">
    <property type="entry name" value="PHM7_cyt"/>
    <property type="match status" value="1"/>
</dbReference>
<feature type="domain" description="CSC1/OSCA1-like N-terminal transmembrane" evidence="9">
    <location>
        <begin position="6"/>
        <end position="167"/>
    </location>
</feature>
<keyword evidence="12" id="KW-1185">Reference proteome</keyword>
<feature type="transmembrane region" description="Helical" evidence="7">
    <location>
        <begin position="456"/>
        <end position="483"/>
    </location>
</feature>
<feature type="transmembrane region" description="Helical" evidence="7">
    <location>
        <begin position="573"/>
        <end position="590"/>
    </location>
</feature>
<dbReference type="InterPro" id="IPR032880">
    <property type="entry name" value="CSC1/OSCA1-like_N"/>
</dbReference>
<comment type="subcellular location">
    <subcellularLocation>
        <location evidence="1">Membrane</location>
        <topology evidence="1">Multi-pass membrane protein</topology>
    </subcellularLocation>
</comment>
<evidence type="ECO:0000256" key="6">
    <source>
        <dbReference type="ARBA" id="ARBA00023136"/>
    </source>
</evidence>
<name>A0ABP0TBX0_9BRYO</name>
<keyword evidence="4 7" id="KW-0812">Transmembrane</keyword>